<comment type="caution">
    <text evidence="2">The sequence shown here is derived from an EMBL/GenBank/DDBJ whole genome shotgun (WGS) entry which is preliminary data.</text>
</comment>
<evidence type="ECO:0000313" key="3">
    <source>
        <dbReference type="Proteomes" id="UP001153269"/>
    </source>
</evidence>
<evidence type="ECO:0000256" key="1">
    <source>
        <dbReference type="SAM" id="MobiDB-lite"/>
    </source>
</evidence>
<dbReference type="EMBL" id="CADEAL010004286">
    <property type="protein sequence ID" value="CAB1456127.1"/>
    <property type="molecule type" value="Genomic_DNA"/>
</dbReference>
<feature type="compositionally biased region" description="Low complexity" evidence="1">
    <location>
        <begin position="1"/>
        <end position="13"/>
    </location>
</feature>
<keyword evidence="3" id="KW-1185">Reference proteome</keyword>
<accession>A0A9N7VNA8</accession>
<organism evidence="2 3">
    <name type="scientific">Pleuronectes platessa</name>
    <name type="common">European plaice</name>
    <dbReference type="NCBI Taxonomy" id="8262"/>
    <lineage>
        <taxon>Eukaryota</taxon>
        <taxon>Metazoa</taxon>
        <taxon>Chordata</taxon>
        <taxon>Craniata</taxon>
        <taxon>Vertebrata</taxon>
        <taxon>Euteleostomi</taxon>
        <taxon>Actinopterygii</taxon>
        <taxon>Neopterygii</taxon>
        <taxon>Teleostei</taxon>
        <taxon>Neoteleostei</taxon>
        <taxon>Acanthomorphata</taxon>
        <taxon>Carangaria</taxon>
        <taxon>Pleuronectiformes</taxon>
        <taxon>Pleuronectoidei</taxon>
        <taxon>Pleuronectidae</taxon>
        <taxon>Pleuronectes</taxon>
    </lineage>
</organism>
<feature type="region of interest" description="Disordered" evidence="1">
    <location>
        <begin position="1"/>
        <end position="53"/>
    </location>
</feature>
<proteinExistence type="predicted"/>
<evidence type="ECO:0000313" key="2">
    <source>
        <dbReference type="EMBL" id="CAB1456127.1"/>
    </source>
</evidence>
<feature type="compositionally biased region" description="Polar residues" evidence="1">
    <location>
        <begin position="94"/>
        <end position="105"/>
    </location>
</feature>
<dbReference type="Proteomes" id="UP001153269">
    <property type="component" value="Unassembled WGS sequence"/>
</dbReference>
<reference evidence="2" key="1">
    <citation type="submission" date="2020-03" db="EMBL/GenBank/DDBJ databases">
        <authorList>
            <person name="Weist P."/>
        </authorList>
    </citation>
    <scope>NUCLEOTIDE SEQUENCE</scope>
</reference>
<protein>
    <submittedName>
        <fullName evidence="2">Uncharacterized protein</fullName>
    </submittedName>
</protein>
<sequence>MAHSTATSNSTSAWDRDWSWSREDLRQSEQKWRLPEPSGSGQGQETATQSGLDVAGACESASEERLLLWMPPLHRPPPTPEPLWRLWGPPEPNSPQAAGSTTGQAGSLKREARVNPLLKKPSRLKTWVSKALLSPCSLPTSMNALIGLLGEDLFLNLVLSLLGSLKVLSLVLSSSLWKDSPTHDLTINFDNSVLTPTQTARNLGVTLDSQLSPTANITATTRSCRFMLYNIRGIRPLLGGAGSGHLKPRLL</sequence>
<dbReference type="AlphaFoldDB" id="A0A9N7VNA8"/>
<name>A0A9N7VNA8_PLEPL</name>
<feature type="compositionally biased region" description="Basic and acidic residues" evidence="1">
    <location>
        <begin position="14"/>
        <end position="34"/>
    </location>
</feature>
<gene>
    <name evidence="2" type="ORF">PLEPLA_LOCUS43908</name>
</gene>
<feature type="region of interest" description="Disordered" evidence="1">
    <location>
        <begin position="88"/>
        <end position="109"/>
    </location>
</feature>